<dbReference type="Proteomes" id="UP000077280">
    <property type="component" value="Unassembled WGS sequence"/>
</dbReference>
<evidence type="ECO:0000313" key="3">
    <source>
        <dbReference type="Proteomes" id="UP000077280"/>
    </source>
</evidence>
<dbReference type="EMBL" id="LXND01000051">
    <property type="protein sequence ID" value="OAD63969.1"/>
    <property type="molecule type" value="Genomic_DNA"/>
</dbReference>
<proteinExistence type="predicted"/>
<evidence type="ECO:0008006" key="5">
    <source>
        <dbReference type="Google" id="ProtNLM"/>
    </source>
</evidence>
<comment type="caution">
    <text evidence="1">The sequence shown here is derived from an EMBL/GenBank/DDBJ whole genome shotgun (WGS) entry which is preliminary data.</text>
</comment>
<evidence type="ECO:0000313" key="2">
    <source>
        <dbReference type="EMBL" id="OAD63969.1"/>
    </source>
</evidence>
<name>A0AAP5WEP8_9LACO</name>
<protein>
    <recommendedName>
        <fullName evidence="5">ASCH domain-containing protein</fullName>
    </recommendedName>
</protein>
<sequence length="178" mass="20930">MPKKICDVYDPLLPTLLISIHKIYVKQILSGKKVIEYRKKFFNDPFQAFVYTTGKNGGIEMFIKCDAPIIDNAHKLATIGETIQHDNYGDIFDYFKEKNTGYIIPIIEVYQFKKVDLQYLRTELPSFVVPQKYLFLDRQDKQNLLNLLLQQVCSNKLINNWDFYFKQAKKCIDSINDN</sequence>
<reference evidence="2 3" key="1">
    <citation type="submission" date="2016-05" db="EMBL/GenBank/DDBJ databases">
        <title>Draft genome sequence of Pediococcus parvulus 2.6, a probiotic beta-glucan producer strain.</title>
        <authorList>
            <person name="Mohedano M.L."/>
            <person name="Perez-Ramos A."/>
            <person name="Duenas M.T."/>
            <person name="Lamontanara A."/>
            <person name="Orru L."/>
            <person name="Spano G."/>
            <person name="Capozzi V."/>
            <person name="Lopez P."/>
        </authorList>
    </citation>
    <scope>NUCLEOTIDE SEQUENCE [LARGE SCALE GENOMIC DNA]</scope>
    <source>
        <strain evidence="2 3">2.6</strain>
    </source>
</reference>
<evidence type="ECO:0000313" key="1">
    <source>
        <dbReference type="EMBL" id="MDV7693877.1"/>
    </source>
</evidence>
<dbReference type="AlphaFoldDB" id="A0AAP5WEP8"/>
<organism evidence="1 4">
    <name type="scientific">Pediococcus parvulus</name>
    <dbReference type="NCBI Taxonomy" id="54062"/>
    <lineage>
        <taxon>Bacteria</taxon>
        <taxon>Bacillati</taxon>
        <taxon>Bacillota</taxon>
        <taxon>Bacilli</taxon>
        <taxon>Lactobacillales</taxon>
        <taxon>Lactobacillaceae</taxon>
        <taxon>Pediococcus</taxon>
    </lineage>
</organism>
<accession>A0AAP5WEP8</accession>
<gene>
    <name evidence="2" type="ORF">A7K95_07335</name>
    <name evidence="1" type="ORF">GA842_03060</name>
</gene>
<dbReference type="InterPro" id="IPR015947">
    <property type="entry name" value="PUA-like_sf"/>
</dbReference>
<reference evidence="1" key="2">
    <citation type="submission" date="2019-10" db="EMBL/GenBank/DDBJ databases">
        <title>Malate fermentation in French cider.</title>
        <authorList>
            <person name="Cousin F.J."/>
            <person name="Medina Fernandez S."/>
            <person name="Misery B."/>
            <person name="Laplace J.-M."/>
            <person name="Cretenet M."/>
        </authorList>
    </citation>
    <scope>NUCLEOTIDE SEQUENCE</scope>
    <source>
        <strain evidence="1">UCMA15901</strain>
    </source>
</reference>
<dbReference type="Proteomes" id="UP001275867">
    <property type="component" value="Unassembled WGS sequence"/>
</dbReference>
<evidence type="ECO:0000313" key="4">
    <source>
        <dbReference type="Proteomes" id="UP001275867"/>
    </source>
</evidence>
<dbReference type="EMBL" id="WERX01000007">
    <property type="protein sequence ID" value="MDV7693877.1"/>
    <property type="molecule type" value="Genomic_DNA"/>
</dbReference>
<dbReference type="SUPFAM" id="SSF88697">
    <property type="entry name" value="PUA domain-like"/>
    <property type="match status" value="1"/>
</dbReference>
<dbReference type="RefSeq" id="WP_068806723.1">
    <property type="nucleotide sequence ID" value="NZ_CP158977.1"/>
</dbReference>
<keyword evidence="3" id="KW-1185">Reference proteome</keyword>
<dbReference type="GeneID" id="93382152"/>